<dbReference type="CDD" id="cd03786">
    <property type="entry name" value="GTB_UDP-GlcNAc_2-Epimerase"/>
    <property type="match status" value="1"/>
</dbReference>
<dbReference type="SUPFAM" id="SSF53756">
    <property type="entry name" value="UDP-Glycosyltransferase/glycogen phosphorylase"/>
    <property type="match status" value="1"/>
</dbReference>
<dbReference type="Gene3D" id="3.40.50.2000">
    <property type="entry name" value="Glycogen Phosphorylase B"/>
    <property type="match status" value="2"/>
</dbReference>
<dbReference type="InterPro" id="IPR003331">
    <property type="entry name" value="UDP_GlcNAc_Epimerase_2_dom"/>
</dbReference>
<dbReference type="AlphaFoldDB" id="A0A0F9PEC0"/>
<organism evidence="2">
    <name type="scientific">marine sediment metagenome</name>
    <dbReference type="NCBI Taxonomy" id="412755"/>
    <lineage>
        <taxon>unclassified sequences</taxon>
        <taxon>metagenomes</taxon>
        <taxon>ecological metagenomes</taxon>
    </lineage>
</organism>
<name>A0A0F9PEC0_9ZZZZ</name>
<feature type="domain" description="UDP-N-acetylglucosamine 2-epimerase" evidence="1">
    <location>
        <begin position="26"/>
        <end position="359"/>
    </location>
</feature>
<dbReference type="InterPro" id="IPR029767">
    <property type="entry name" value="WecB-like"/>
</dbReference>
<accession>A0A0F9PEC0</accession>
<dbReference type="PANTHER" id="PTHR43174">
    <property type="entry name" value="UDP-N-ACETYLGLUCOSAMINE 2-EPIMERASE"/>
    <property type="match status" value="1"/>
</dbReference>
<proteinExistence type="predicted"/>
<dbReference type="NCBIfam" id="TIGR00236">
    <property type="entry name" value="wecB"/>
    <property type="match status" value="1"/>
</dbReference>
<gene>
    <name evidence="2" type="ORF">LCGC14_1148640</name>
</gene>
<evidence type="ECO:0000313" key="2">
    <source>
        <dbReference type="EMBL" id="KKM99360.1"/>
    </source>
</evidence>
<protein>
    <recommendedName>
        <fullName evidence="1">UDP-N-acetylglucosamine 2-epimerase domain-containing protein</fullName>
    </recommendedName>
</protein>
<reference evidence="2" key="1">
    <citation type="journal article" date="2015" name="Nature">
        <title>Complex archaea that bridge the gap between prokaryotes and eukaryotes.</title>
        <authorList>
            <person name="Spang A."/>
            <person name="Saw J.H."/>
            <person name="Jorgensen S.L."/>
            <person name="Zaremba-Niedzwiedzka K."/>
            <person name="Martijn J."/>
            <person name="Lind A.E."/>
            <person name="van Eijk R."/>
            <person name="Schleper C."/>
            <person name="Guy L."/>
            <person name="Ettema T.J."/>
        </authorList>
    </citation>
    <scope>NUCLEOTIDE SEQUENCE</scope>
</reference>
<evidence type="ECO:0000259" key="1">
    <source>
        <dbReference type="Pfam" id="PF02350"/>
    </source>
</evidence>
<dbReference type="PANTHER" id="PTHR43174:SF1">
    <property type="entry name" value="UDP-N-ACETYLGLUCOSAMINE 2-EPIMERASE"/>
    <property type="match status" value="1"/>
</dbReference>
<comment type="caution">
    <text evidence="2">The sequence shown here is derived from an EMBL/GenBank/DDBJ whole genome shotgun (WGS) entry which is preliminary data.</text>
</comment>
<dbReference type="Pfam" id="PF02350">
    <property type="entry name" value="Epimerase_2"/>
    <property type="match status" value="1"/>
</dbReference>
<sequence>MTKDIFIVGGARPNFMKIAPLIKEFKRQNIKFKLIHTGQHYDYNMSKIFFDNLGIVKPDYFLNVGSGSHAVQTAKIMVEFEKILIKESPKLIIVVGDVNSTIACALVTKKLFTELAHIEAGLRSFDVKMPEEINRRLTDQIADYLFVTEESGVINLKNEGIDSSRIFFVGNMMIDTLISNLEKARKTNYYKTLDLIRSSYGLVTIHRPSNVDNREDLEKIIEKLNFIQSKIKIVFPIHPRTRKSMIKFKLDNELNKNNIILTEPLGYLDFLNLMINSKLIITDSGGIQEEASYLKIPTLTLRENTERPITVEKGTNTLIGNDFNKLKMNLEKILLNSYKKGQSLEKWDGNTSQRIVAIIIKKVLKNF</sequence>
<dbReference type="EMBL" id="LAZR01005505">
    <property type="protein sequence ID" value="KKM99360.1"/>
    <property type="molecule type" value="Genomic_DNA"/>
</dbReference>